<evidence type="ECO:0000259" key="7">
    <source>
        <dbReference type="PROSITE" id="PS00745"/>
    </source>
</evidence>
<evidence type="ECO:0000256" key="2">
    <source>
        <dbReference type="ARBA" id="ARBA00010835"/>
    </source>
</evidence>
<dbReference type="GO" id="GO:0016149">
    <property type="term" value="F:translation release factor activity, codon specific"/>
    <property type="evidence" value="ECO:0007669"/>
    <property type="project" value="UniProtKB-UniRule"/>
</dbReference>
<dbReference type="Gene3D" id="1.20.58.410">
    <property type="entry name" value="Release factor"/>
    <property type="match status" value="1"/>
</dbReference>
<keyword evidence="4 5" id="KW-0648">Protein biosynthesis</keyword>
<dbReference type="SUPFAM" id="SSF75620">
    <property type="entry name" value="Release factor"/>
    <property type="match status" value="1"/>
</dbReference>
<dbReference type="GO" id="GO:0005737">
    <property type="term" value="C:cytoplasm"/>
    <property type="evidence" value="ECO:0007669"/>
    <property type="project" value="UniProtKB-SubCell"/>
</dbReference>
<feature type="domain" description="Prokaryotic-type class I peptide chain release factors" evidence="7">
    <location>
        <begin position="197"/>
        <end position="213"/>
    </location>
</feature>
<proteinExistence type="inferred from homology"/>
<comment type="subcellular location">
    <subcellularLocation>
        <location evidence="5">Cytoplasm</location>
    </subcellularLocation>
</comment>
<comment type="caution">
    <text evidence="8">The sequence shown here is derived from an EMBL/GenBank/DDBJ whole genome shotgun (WGS) entry which is preliminary data.</text>
</comment>
<evidence type="ECO:0000256" key="5">
    <source>
        <dbReference type="HAMAP-Rule" id="MF_00094"/>
    </source>
</evidence>
<dbReference type="Pfam" id="PF00472">
    <property type="entry name" value="RF-1"/>
    <property type="match status" value="1"/>
</dbReference>
<keyword evidence="5" id="KW-0963">Cytoplasm</keyword>
<comment type="PTM">
    <text evidence="5">Methylated by PrmC. Methylation increases the termination efficiency of RF2.</text>
</comment>
<dbReference type="SMART" id="SM00937">
    <property type="entry name" value="PCRF"/>
    <property type="match status" value="1"/>
</dbReference>
<dbReference type="FunFam" id="3.30.160.20:FF:000004">
    <property type="entry name" value="Peptide chain release factor 1"/>
    <property type="match status" value="1"/>
</dbReference>
<evidence type="ECO:0000256" key="6">
    <source>
        <dbReference type="NCBIfam" id="TIGR00020"/>
    </source>
</evidence>
<dbReference type="Proteomes" id="UP000520814">
    <property type="component" value="Unassembled WGS sequence"/>
</dbReference>
<dbReference type="InterPro" id="IPR005139">
    <property type="entry name" value="PCRF"/>
</dbReference>
<evidence type="ECO:0000313" key="9">
    <source>
        <dbReference type="Proteomes" id="UP000520814"/>
    </source>
</evidence>
<dbReference type="PANTHER" id="PTHR43116">
    <property type="entry name" value="PEPTIDE CHAIN RELEASE FACTOR 2"/>
    <property type="match status" value="1"/>
</dbReference>
<dbReference type="InterPro" id="IPR045853">
    <property type="entry name" value="Pep_chain_release_fac_I_sf"/>
</dbReference>
<dbReference type="Gene3D" id="3.30.160.20">
    <property type="match status" value="1"/>
</dbReference>
<dbReference type="Gene3D" id="3.30.70.1660">
    <property type="match status" value="1"/>
</dbReference>
<evidence type="ECO:0000256" key="3">
    <source>
        <dbReference type="ARBA" id="ARBA00022481"/>
    </source>
</evidence>
<dbReference type="PANTHER" id="PTHR43116:SF3">
    <property type="entry name" value="CLASS I PEPTIDE CHAIN RELEASE FACTOR"/>
    <property type="match status" value="1"/>
</dbReference>
<keyword evidence="9" id="KW-1185">Reference proteome</keyword>
<dbReference type="InterPro" id="IPR000352">
    <property type="entry name" value="Pep_chain_release_fac_I"/>
</dbReference>
<dbReference type="HAMAP" id="MF_00094">
    <property type="entry name" value="Rel_fac_2"/>
    <property type="match status" value="1"/>
</dbReference>
<name>A0A7W9W866_ARMRO</name>
<dbReference type="PROSITE" id="PS00745">
    <property type="entry name" value="RF_PROK_I"/>
    <property type="match status" value="1"/>
</dbReference>
<reference evidence="8 9" key="1">
    <citation type="submission" date="2020-08" db="EMBL/GenBank/DDBJ databases">
        <title>Genomic Encyclopedia of Type Strains, Phase IV (KMG-IV): sequencing the most valuable type-strain genomes for metagenomic binning, comparative biology and taxonomic classification.</title>
        <authorList>
            <person name="Goeker M."/>
        </authorList>
    </citation>
    <scope>NUCLEOTIDE SEQUENCE [LARGE SCALE GENOMIC DNA]</scope>
    <source>
        <strain evidence="8 9">DSM 23562</strain>
    </source>
</reference>
<dbReference type="EMBL" id="JACHGW010000003">
    <property type="protein sequence ID" value="MBB6051961.1"/>
    <property type="molecule type" value="Genomic_DNA"/>
</dbReference>
<keyword evidence="3 5" id="KW-0488">Methylation</keyword>
<dbReference type="AlphaFoldDB" id="A0A7W9W866"/>
<comment type="similarity">
    <text evidence="2 5">Belongs to the prokaryotic/mitochondrial release factor family.</text>
</comment>
<organism evidence="8 9">
    <name type="scientific">Armatimonas rosea</name>
    <dbReference type="NCBI Taxonomy" id="685828"/>
    <lineage>
        <taxon>Bacteria</taxon>
        <taxon>Bacillati</taxon>
        <taxon>Armatimonadota</taxon>
        <taxon>Armatimonadia</taxon>
        <taxon>Armatimonadales</taxon>
        <taxon>Armatimonadaceae</taxon>
        <taxon>Armatimonas</taxon>
    </lineage>
</organism>
<dbReference type="InterPro" id="IPR004374">
    <property type="entry name" value="PrfB"/>
</dbReference>
<evidence type="ECO:0000313" key="8">
    <source>
        <dbReference type="EMBL" id="MBB6051961.1"/>
    </source>
</evidence>
<comment type="function">
    <text evidence="1 5">Peptide chain release factor 2 directs the termination of translation in response to the peptide chain termination codons UGA and UAA.</text>
</comment>
<gene>
    <name evidence="5" type="primary">prfB</name>
    <name evidence="8" type="ORF">HNQ39_003771</name>
</gene>
<protein>
    <recommendedName>
        <fullName evidence="5 6">Peptide chain release factor 2</fullName>
        <shortName evidence="5">RF-2</shortName>
    </recommendedName>
</protein>
<evidence type="ECO:0000256" key="1">
    <source>
        <dbReference type="ARBA" id="ARBA00002613"/>
    </source>
</evidence>
<accession>A0A7W9W866</accession>
<dbReference type="NCBIfam" id="TIGR00020">
    <property type="entry name" value="prfB"/>
    <property type="match status" value="1"/>
</dbReference>
<sequence length="333" mass="36837">MARAQKTMQALAKAKEEVLPYLELRRKLDDALVLIEMAESDDDPEAYEPEVRAEVLSIGAGMEKVENATLLAGPYDAHDAILEIKPGAGGTEACDWAAMLLRMYLRWAEANGFQAEVNEELPGEVAGISSATVFITGRNAYGMLRSEHGVHRLVRISPFNANGKRQTSFAAVEVLPAIEDDSELVIDDKELRIDTYRSSGAGGQHVNKTSSAIRITHLPTNIVVTCQDQRSQLQNKEVAMRVLRAKLAELEARKFDQKMADLRGDQQRIEWGSQIRSYVFQPYTQVTDLRSRVKVSDVNGIMDGNLEPLQLGYLRWFAGKGAAGEATDGDDEI</sequence>
<feature type="modified residue" description="N5-methylglutamine" evidence="5">
    <location>
        <position position="204"/>
    </location>
</feature>
<dbReference type="Pfam" id="PF03462">
    <property type="entry name" value="PCRF"/>
    <property type="match status" value="1"/>
</dbReference>
<evidence type="ECO:0000256" key="4">
    <source>
        <dbReference type="ARBA" id="ARBA00022917"/>
    </source>
</evidence>